<evidence type="ECO:0000313" key="2">
    <source>
        <dbReference type="Proteomes" id="UP000198666"/>
    </source>
</evidence>
<dbReference type="RefSeq" id="WP_170829673.1">
    <property type="nucleotide sequence ID" value="NZ_FMZB01000006.1"/>
</dbReference>
<dbReference type="EMBL" id="FMZB01000006">
    <property type="protein sequence ID" value="SDD04057.1"/>
    <property type="molecule type" value="Genomic_DNA"/>
</dbReference>
<name>A0A1G6RJA6_9BACI</name>
<dbReference type="Proteomes" id="UP000198666">
    <property type="component" value="Unassembled WGS sequence"/>
</dbReference>
<evidence type="ECO:0000313" key="1">
    <source>
        <dbReference type="EMBL" id="SDD04057.1"/>
    </source>
</evidence>
<reference evidence="2" key="1">
    <citation type="submission" date="2016-10" db="EMBL/GenBank/DDBJ databases">
        <authorList>
            <person name="Varghese N."/>
            <person name="Submissions S."/>
        </authorList>
    </citation>
    <scope>NUCLEOTIDE SEQUENCE [LARGE SCALE GENOMIC DNA]</scope>
    <source>
        <strain evidence="2">DSM 21620</strain>
    </source>
</reference>
<accession>A0A1G6RJA6</accession>
<organism evidence="1 2">
    <name type="scientific">Terribacillus halophilus</name>
    <dbReference type="NCBI Taxonomy" id="361279"/>
    <lineage>
        <taxon>Bacteria</taxon>
        <taxon>Bacillati</taxon>
        <taxon>Bacillota</taxon>
        <taxon>Bacilli</taxon>
        <taxon>Bacillales</taxon>
        <taxon>Bacillaceae</taxon>
        <taxon>Terribacillus</taxon>
    </lineage>
</organism>
<dbReference type="AlphaFoldDB" id="A0A1G6RJA6"/>
<gene>
    <name evidence="1" type="ORF">SAMN05421663_10670</name>
</gene>
<keyword evidence="2" id="KW-1185">Reference proteome</keyword>
<protein>
    <submittedName>
        <fullName evidence="1">Uncharacterized protein</fullName>
    </submittedName>
</protein>
<proteinExistence type="predicted"/>
<dbReference type="STRING" id="361279.SAMN05421663_10670"/>
<sequence>MRAYEDYIAELFTFDDPFFRSTDLDFDIDVQRMEKTMEDMKAYLNTKPAEN</sequence>